<evidence type="ECO:0000256" key="5">
    <source>
        <dbReference type="ARBA" id="ARBA00022475"/>
    </source>
</evidence>
<protein>
    <submittedName>
        <fullName evidence="16">Cation transporter family protein</fullName>
    </submittedName>
</protein>
<dbReference type="SUPFAM" id="SSF90112">
    <property type="entry name" value="Neurotransmitter-gated ion-channel transmembrane pore"/>
    <property type="match status" value="1"/>
</dbReference>
<feature type="transmembrane region" description="Helical" evidence="13">
    <location>
        <begin position="839"/>
        <end position="860"/>
    </location>
</feature>
<evidence type="ECO:0000256" key="11">
    <source>
        <dbReference type="ARBA" id="ARBA00023303"/>
    </source>
</evidence>
<evidence type="ECO:0000256" key="13">
    <source>
        <dbReference type="SAM" id="Phobius"/>
    </source>
</evidence>
<dbReference type="GO" id="GO:0004888">
    <property type="term" value="F:transmembrane signaling receptor activity"/>
    <property type="evidence" value="ECO:0007669"/>
    <property type="project" value="InterPro"/>
</dbReference>
<keyword evidence="5" id="KW-1003">Cell membrane</keyword>
<dbReference type="InterPro" id="IPR016186">
    <property type="entry name" value="C-type_lectin-like/link_sf"/>
</dbReference>
<keyword evidence="11" id="KW-0407">Ion channel</keyword>
<feature type="domain" description="Pentraxin (PTX)" evidence="15">
    <location>
        <begin position="28"/>
        <end position="250"/>
    </location>
</feature>
<evidence type="ECO:0000256" key="10">
    <source>
        <dbReference type="ARBA" id="ARBA00023180"/>
    </source>
</evidence>
<dbReference type="SMART" id="SM00034">
    <property type="entry name" value="CLECT"/>
    <property type="match status" value="1"/>
</dbReference>
<evidence type="ECO:0000256" key="6">
    <source>
        <dbReference type="ARBA" id="ARBA00022723"/>
    </source>
</evidence>
<dbReference type="GO" id="GO:0099095">
    <property type="term" value="F:ligand-gated monoatomic anion channel activity"/>
    <property type="evidence" value="ECO:0007669"/>
    <property type="project" value="UniProtKB-ARBA"/>
</dbReference>
<dbReference type="InterPro" id="IPR038050">
    <property type="entry name" value="Neuro_actylchol_rec"/>
</dbReference>
<gene>
    <name evidence="16" type="ORF">C7M84_008956</name>
</gene>
<dbReference type="AlphaFoldDB" id="A0A423T865"/>
<dbReference type="SUPFAM" id="SSF63712">
    <property type="entry name" value="Nicotinic receptor ligand binding domain-like"/>
    <property type="match status" value="1"/>
</dbReference>
<dbReference type="InterPro" id="IPR001759">
    <property type="entry name" value="PTX_dom"/>
</dbReference>
<organism evidence="16 17">
    <name type="scientific">Penaeus vannamei</name>
    <name type="common">Whiteleg shrimp</name>
    <name type="synonym">Litopenaeus vannamei</name>
    <dbReference type="NCBI Taxonomy" id="6689"/>
    <lineage>
        <taxon>Eukaryota</taxon>
        <taxon>Metazoa</taxon>
        <taxon>Ecdysozoa</taxon>
        <taxon>Arthropoda</taxon>
        <taxon>Crustacea</taxon>
        <taxon>Multicrustacea</taxon>
        <taxon>Malacostraca</taxon>
        <taxon>Eumalacostraca</taxon>
        <taxon>Eucarida</taxon>
        <taxon>Decapoda</taxon>
        <taxon>Dendrobranchiata</taxon>
        <taxon>Penaeoidea</taxon>
        <taxon>Penaeidae</taxon>
        <taxon>Penaeus</taxon>
    </lineage>
</organism>
<dbReference type="Gene3D" id="2.70.170.10">
    <property type="entry name" value="Neurotransmitter-gated ion-channel ligand-binding domain"/>
    <property type="match status" value="1"/>
</dbReference>
<keyword evidence="10" id="KW-0325">Glycoprotein</keyword>
<keyword evidence="7" id="KW-0106">Calcium</keyword>
<evidence type="ECO:0000256" key="12">
    <source>
        <dbReference type="PROSITE-ProRule" id="PRU00124"/>
    </source>
</evidence>
<comment type="subcellular location">
    <subcellularLocation>
        <location evidence="3">Cell membrane</location>
    </subcellularLocation>
    <subcellularLocation>
        <location evidence="2">Membrane</location>
        <topology evidence="2">Multi-pass membrane protein</topology>
    </subcellularLocation>
</comment>
<comment type="caution">
    <text evidence="16">The sequence shown here is derived from an EMBL/GenBank/DDBJ whole genome shotgun (WGS) entry which is preliminary data.</text>
</comment>
<evidence type="ECO:0000256" key="4">
    <source>
        <dbReference type="ARBA" id="ARBA00022448"/>
    </source>
</evidence>
<dbReference type="InterPro" id="IPR036055">
    <property type="entry name" value="LDL_receptor-like_sf"/>
</dbReference>
<dbReference type="SUPFAM" id="SSF56436">
    <property type="entry name" value="C-type lectin-like"/>
    <property type="match status" value="1"/>
</dbReference>
<dbReference type="Gene3D" id="2.60.120.200">
    <property type="match status" value="1"/>
</dbReference>
<dbReference type="InterPro" id="IPR023415">
    <property type="entry name" value="LDLR_class-A_CS"/>
</dbReference>
<feature type="transmembrane region" description="Helical" evidence="13">
    <location>
        <begin position="707"/>
        <end position="730"/>
    </location>
</feature>
<feature type="transmembrane region" description="Helical" evidence="13">
    <location>
        <begin position="765"/>
        <end position="787"/>
    </location>
</feature>
<dbReference type="PRINTS" id="PR00253">
    <property type="entry name" value="GABAARECEPTR"/>
</dbReference>
<dbReference type="GO" id="GO:0005230">
    <property type="term" value="F:extracellular ligand-gated monoatomic ion channel activity"/>
    <property type="evidence" value="ECO:0007669"/>
    <property type="project" value="InterPro"/>
</dbReference>
<name>A0A423T865_PENVA</name>
<feature type="transmembrane region" description="Helical" evidence="13">
    <location>
        <begin position="736"/>
        <end position="753"/>
    </location>
</feature>
<dbReference type="Proteomes" id="UP000283509">
    <property type="component" value="Unassembled WGS sequence"/>
</dbReference>
<dbReference type="EMBL" id="QCYY01002125">
    <property type="protein sequence ID" value="ROT72650.1"/>
    <property type="molecule type" value="Genomic_DNA"/>
</dbReference>
<evidence type="ECO:0000313" key="16">
    <source>
        <dbReference type="EMBL" id="ROT72650.1"/>
    </source>
</evidence>
<evidence type="ECO:0000259" key="14">
    <source>
        <dbReference type="PROSITE" id="PS50041"/>
    </source>
</evidence>
<dbReference type="PROSITE" id="PS01209">
    <property type="entry name" value="LDLRA_1"/>
    <property type="match status" value="1"/>
</dbReference>
<dbReference type="Pfam" id="PF00354">
    <property type="entry name" value="Pentaxin"/>
    <property type="match status" value="1"/>
</dbReference>
<comment type="caution">
    <text evidence="12">Lacks conserved residue(s) required for the propagation of feature annotation.</text>
</comment>
<evidence type="ECO:0000256" key="8">
    <source>
        <dbReference type="ARBA" id="ARBA00023065"/>
    </source>
</evidence>
<evidence type="ECO:0000256" key="1">
    <source>
        <dbReference type="ARBA" id="ARBA00001913"/>
    </source>
</evidence>
<evidence type="ECO:0000256" key="3">
    <source>
        <dbReference type="ARBA" id="ARBA00004236"/>
    </source>
</evidence>
<dbReference type="InterPro" id="IPR013320">
    <property type="entry name" value="ConA-like_dom_sf"/>
</dbReference>
<feature type="domain" description="C-type lectin" evidence="14">
    <location>
        <begin position="258"/>
        <end position="371"/>
    </location>
</feature>
<keyword evidence="9 12" id="KW-1015">Disulfide bond</keyword>
<dbReference type="Pfam" id="PF00057">
    <property type="entry name" value="Ldl_recept_a"/>
    <property type="match status" value="1"/>
</dbReference>
<dbReference type="InterPro" id="IPR036719">
    <property type="entry name" value="Neuro-gated_channel_TM_sf"/>
</dbReference>
<evidence type="ECO:0000256" key="7">
    <source>
        <dbReference type="ARBA" id="ARBA00022837"/>
    </source>
</evidence>
<evidence type="ECO:0000259" key="15">
    <source>
        <dbReference type="PROSITE" id="PS51828"/>
    </source>
</evidence>
<dbReference type="Gene3D" id="3.10.100.10">
    <property type="entry name" value="Mannose-Binding Protein A, subunit A"/>
    <property type="match status" value="1"/>
</dbReference>
<keyword evidence="8" id="KW-0406">Ion transport</keyword>
<keyword evidence="13" id="KW-1133">Transmembrane helix</keyword>
<dbReference type="Pfam" id="PF02932">
    <property type="entry name" value="Neur_chan_memb"/>
    <property type="match status" value="1"/>
</dbReference>
<dbReference type="InterPro" id="IPR051360">
    <property type="entry name" value="Neuronal_Pentraxin_Related"/>
</dbReference>
<dbReference type="CDD" id="cd00112">
    <property type="entry name" value="LDLa"/>
    <property type="match status" value="1"/>
</dbReference>
<dbReference type="GO" id="GO:0005254">
    <property type="term" value="F:chloride channel activity"/>
    <property type="evidence" value="ECO:0007669"/>
    <property type="project" value="UniProtKB-ARBA"/>
</dbReference>
<dbReference type="SUPFAM" id="SSF49899">
    <property type="entry name" value="Concanavalin A-like lectins/glucanases"/>
    <property type="match status" value="1"/>
</dbReference>
<dbReference type="InterPro" id="IPR006028">
    <property type="entry name" value="GABAA/Glycine_rcpt"/>
</dbReference>
<dbReference type="PANTHER" id="PTHR19277:SF161">
    <property type="entry name" value="LAMININ G DOMAIN-CONTAINING PROTEIN"/>
    <property type="match status" value="1"/>
</dbReference>
<comment type="cofactor">
    <cofactor evidence="1">
        <name>Ca(2+)</name>
        <dbReference type="ChEBI" id="CHEBI:29108"/>
    </cofactor>
</comment>
<reference evidence="16 17" key="1">
    <citation type="submission" date="2018-04" db="EMBL/GenBank/DDBJ databases">
        <authorList>
            <person name="Zhang X."/>
            <person name="Yuan J."/>
            <person name="Li F."/>
            <person name="Xiang J."/>
        </authorList>
    </citation>
    <scope>NUCLEOTIDE SEQUENCE [LARGE SCALE GENOMIC DNA]</scope>
    <source>
        <tissue evidence="16">Muscle</tissue>
    </source>
</reference>
<dbReference type="SMART" id="SM00192">
    <property type="entry name" value="LDLa"/>
    <property type="match status" value="1"/>
</dbReference>
<dbReference type="Pfam" id="PF00059">
    <property type="entry name" value="Lectin_C"/>
    <property type="match status" value="1"/>
</dbReference>
<feature type="disulfide bond" evidence="12">
    <location>
        <begin position="489"/>
        <end position="507"/>
    </location>
</feature>
<keyword evidence="13" id="KW-0472">Membrane</keyword>
<dbReference type="InterPro" id="IPR002172">
    <property type="entry name" value="LDrepeatLR_classA_rpt"/>
</dbReference>
<dbReference type="OrthoDB" id="6368456at2759"/>
<keyword evidence="13" id="KW-0812">Transmembrane</keyword>
<evidence type="ECO:0000256" key="9">
    <source>
        <dbReference type="ARBA" id="ARBA00023157"/>
    </source>
</evidence>
<accession>A0A423T865</accession>
<dbReference type="InterPro" id="IPR006029">
    <property type="entry name" value="Neurotrans-gated_channel_TM"/>
</dbReference>
<dbReference type="InterPro" id="IPR036734">
    <property type="entry name" value="Neur_chan_lig-bd_sf"/>
</dbReference>
<keyword evidence="17" id="KW-1185">Reference proteome</keyword>
<dbReference type="SMART" id="SM00159">
    <property type="entry name" value="PTX"/>
    <property type="match status" value="1"/>
</dbReference>
<dbReference type="PROSITE" id="PS51828">
    <property type="entry name" value="PTX_2"/>
    <property type="match status" value="1"/>
</dbReference>
<dbReference type="GO" id="GO:0046872">
    <property type="term" value="F:metal ion binding"/>
    <property type="evidence" value="ECO:0007669"/>
    <property type="project" value="UniProtKB-KW"/>
</dbReference>
<evidence type="ECO:0000313" key="17">
    <source>
        <dbReference type="Proteomes" id="UP000283509"/>
    </source>
</evidence>
<dbReference type="InterPro" id="IPR001304">
    <property type="entry name" value="C-type_lectin-like"/>
</dbReference>
<dbReference type="InterPro" id="IPR006202">
    <property type="entry name" value="Neur_chan_lig-bd"/>
</dbReference>
<keyword evidence="6" id="KW-0479">Metal-binding</keyword>
<keyword evidence="4" id="KW-0813">Transport</keyword>
<dbReference type="Gene3D" id="4.10.400.10">
    <property type="entry name" value="Low-density Lipoprotein Receptor"/>
    <property type="match status" value="1"/>
</dbReference>
<proteinExistence type="predicted"/>
<feature type="disulfide bond" evidence="12">
    <location>
        <begin position="501"/>
        <end position="516"/>
    </location>
</feature>
<sequence length="883" mass="99803">MITRAFGQVGTAQERKFSGSGQELDLNERKEVLILQQSQLANTQSFAKWDGSLQESLSAFTLCYRVKIYYYRPEVTVFSYIDTQLSKIRTDHNRRGVQVLVNAHGFRVQTDIITPLMHWAAFCFAFDATDGFYAIYFNGEKWQPQAQQNDSESTVSAPDFTPTSTKLMGVDGTIVLGQDQDAPAAVYDATQSFSGEVADVNVWSRVLSGAEMAASTSCEGRPQGDVLAWDAASWTLGEDAAKTLLPLEESCDVFPLPYFLFTEKLKFSDASSLCQAFGGELATPMSQEEQEIIFEQALENGEECGKGGSPLMWLGIRDDIEEGVWVTDKDEKEITYFNWVQSQPNGGTIENCAVMKGEVFQGRWADQSCRKSFKVCPMCTLDMPVFLRFRGICDANLYDDRFVLAGKRNGKPYFRGYYRSQLFFAADGRWRLENIMINDTYAIMEEDGSFNYPIGRHKWIFSHGFCGEQAGVAQSLALTQCAKNTEFTCDDGTCIPINQVCDRRVQCPDMSDELDCSTVQLPRGYQSTLPPPSENINSPLPVYLNLTLSSFRSIDAIDNRFTVELVVRMIWKDQRLLFKHLRRDRQLNIILPSEAQTIWVPTVDFLNAENNQHTKVDQDCKITIKRLGSPLPDDIENSKEGEGRGINKNTENYVSLEKYGLGIRYEGKAQLAEYDIGGMHVERLTSEEPYSGLVIVIMMQHLYATQLVTIFVPTTLINLISFATFCFKWFDFQNRIMVSLTALLVLSTLFAQISDNLPKTSYFKLIDIWFFGSILFSFVIIIIHTLVEFHHHYASPNHTSGSTPLSSHTFRKPISVQDLSKPPKAPPHPYKRAMLINRWGMIISTCSYAIFFLTFWGIAFSQKISENAKHIEAEEGNTTGYPD</sequence>
<dbReference type="InterPro" id="IPR016187">
    <property type="entry name" value="CTDL_fold"/>
</dbReference>
<dbReference type="PROSITE" id="PS50041">
    <property type="entry name" value="C_TYPE_LECTIN_2"/>
    <property type="match status" value="1"/>
</dbReference>
<reference evidence="16 17" key="2">
    <citation type="submission" date="2019-01" db="EMBL/GenBank/DDBJ databases">
        <title>The decoding of complex shrimp genome reveals the adaptation for benthos swimmer, frequently molting mechanism and breeding impact on genome.</title>
        <authorList>
            <person name="Sun Y."/>
            <person name="Gao Y."/>
            <person name="Yu Y."/>
        </authorList>
    </citation>
    <scope>NUCLEOTIDE SEQUENCE [LARGE SCALE GENOMIC DNA]</scope>
    <source>
        <tissue evidence="16">Muscle</tissue>
    </source>
</reference>
<dbReference type="SUPFAM" id="SSF57424">
    <property type="entry name" value="LDL receptor-like module"/>
    <property type="match status" value="1"/>
</dbReference>
<dbReference type="PANTHER" id="PTHR19277">
    <property type="entry name" value="PENTRAXIN"/>
    <property type="match status" value="1"/>
</dbReference>
<dbReference type="Gene3D" id="1.20.58.390">
    <property type="entry name" value="Neurotransmitter-gated ion-channel transmembrane domain"/>
    <property type="match status" value="1"/>
</dbReference>
<evidence type="ECO:0000256" key="2">
    <source>
        <dbReference type="ARBA" id="ARBA00004141"/>
    </source>
</evidence>
<dbReference type="GO" id="GO:0005886">
    <property type="term" value="C:plasma membrane"/>
    <property type="evidence" value="ECO:0007669"/>
    <property type="project" value="UniProtKB-SubCell"/>
</dbReference>
<dbReference type="PROSITE" id="PS50068">
    <property type="entry name" value="LDLRA_2"/>
    <property type="match status" value="1"/>
</dbReference>
<dbReference type="Pfam" id="PF02931">
    <property type="entry name" value="Neur_chan_LBD"/>
    <property type="match status" value="1"/>
</dbReference>